<dbReference type="Proteomes" id="UP000327179">
    <property type="component" value="Chromosome"/>
</dbReference>
<reference evidence="3 4" key="1">
    <citation type="submission" date="2019-08" db="EMBL/GenBank/DDBJ databases">
        <title>Whole-genome Sequencing of e-waste polymer degrading bacterium Pseudomonas sp. strain PE08.</title>
        <authorList>
            <person name="Kirdat K."/>
            <person name="Debbarma P."/>
            <person name="Narawade N."/>
            <person name="Suyal D."/>
            <person name="Thorat V."/>
            <person name="Shouche Y."/>
            <person name="Goel R."/>
            <person name="Yadav A."/>
        </authorList>
    </citation>
    <scope>NUCLEOTIDE SEQUENCE [LARGE SCALE GENOMIC DNA]</scope>
    <source>
        <strain evidence="3 4">PE08</strain>
    </source>
</reference>
<evidence type="ECO:0000259" key="2">
    <source>
        <dbReference type="Pfam" id="PF00188"/>
    </source>
</evidence>
<dbReference type="PANTHER" id="PTHR31157:SF1">
    <property type="entry name" value="SCP DOMAIN-CONTAINING PROTEIN"/>
    <property type="match status" value="1"/>
</dbReference>
<accession>A0A5J6QR63</accession>
<dbReference type="RefSeq" id="WP_151133829.1">
    <property type="nucleotide sequence ID" value="NZ_CP043311.1"/>
</dbReference>
<feature type="signal peptide" evidence="1">
    <location>
        <begin position="1"/>
        <end position="31"/>
    </location>
</feature>
<keyword evidence="1" id="KW-0732">Signal</keyword>
<dbReference type="Pfam" id="PF00188">
    <property type="entry name" value="CAP"/>
    <property type="match status" value="1"/>
</dbReference>
<evidence type="ECO:0000313" key="3">
    <source>
        <dbReference type="EMBL" id="QEY63179.1"/>
    </source>
</evidence>
<dbReference type="Gene3D" id="3.40.33.10">
    <property type="entry name" value="CAP"/>
    <property type="match status" value="1"/>
</dbReference>
<feature type="domain" description="SCP" evidence="2">
    <location>
        <begin position="162"/>
        <end position="285"/>
    </location>
</feature>
<name>A0A5J6QR63_9GAMM</name>
<organism evidence="3 4">
    <name type="scientific">Metapseudomonas lalkuanensis</name>
    <dbReference type="NCBI Taxonomy" id="2604832"/>
    <lineage>
        <taxon>Bacteria</taxon>
        <taxon>Pseudomonadati</taxon>
        <taxon>Pseudomonadota</taxon>
        <taxon>Gammaproteobacteria</taxon>
        <taxon>Pseudomonadales</taxon>
        <taxon>Pseudomonadaceae</taxon>
        <taxon>Metapseudomonas</taxon>
    </lineage>
</organism>
<dbReference type="EMBL" id="CP043311">
    <property type="protein sequence ID" value="QEY63179.1"/>
    <property type="molecule type" value="Genomic_DNA"/>
</dbReference>
<gene>
    <name evidence="3" type="ORF">FXN65_14355</name>
</gene>
<dbReference type="InterPro" id="IPR014044">
    <property type="entry name" value="CAP_dom"/>
</dbReference>
<protein>
    <submittedName>
        <fullName evidence="3">CAP domain-containing protein</fullName>
    </submittedName>
</protein>
<keyword evidence="4" id="KW-1185">Reference proteome</keyword>
<feature type="chain" id="PRO_5023820543" evidence="1">
    <location>
        <begin position="32"/>
        <end position="290"/>
    </location>
</feature>
<dbReference type="AlphaFoldDB" id="A0A5J6QR63"/>
<evidence type="ECO:0000313" key="4">
    <source>
        <dbReference type="Proteomes" id="UP000327179"/>
    </source>
</evidence>
<dbReference type="KEGG" id="plal:FXN65_14355"/>
<dbReference type="CDD" id="cd05379">
    <property type="entry name" value="CAP_bacterial"/>
    <property type="match status" value="1"/>
</dbReference>
<evidence type="ECO:0000256" key="1">
    <source>
        <dbReference type="SAM" id="SignalP"/>
    </source>
</evidence>
<dbReference type="InterPro" id="IPR035940">
    <property type="entry name" value="CAP_sf"/>
</dbReference>
<proteinExistence type="predicted"/>
<dbReference type="SUPFAM" id="SSF55797">
    <property type="entry name" value="PR-1-like"/>
    <property type="match status" value="1"/>
</dbReference>
<sequence length="290" mass="30832">MPVLHSWTSIAAVGLKTLGLLFGLLAGSALAASADAPLVKAINSYRTHPQTCAGQQAEVLTPLVAEPRLALPVEDSGYWQDHLVRSGYQAASAKTIRLTGPVDAQAAFAMLQARHCRSLLDPQFVDIGVSQAGSSWRIVLARPLLDGDLGEWQEEGQVLLVLVNALRTRSRNCGDAAFAPAPPVTWNAALGTAAERYSRAMANGNFFGRKTGAGLQPADLARAAGYRGQQLDENIAAGFGRSVSVVEGWLATPEHCARMMDPRFNELGAGYAVDPQSDAGIYWTLLLGTH</sequence>
<dbReference type="PANTHER" id="PTHR31157">
    <property type="entry name" value="SCP DOMAIN-CONTAINING PROTEIN"/>
    <property type="match status" value="1"/>
</dbReference>